<dbReference type="Proteomes" id="UP000663834">
    <property type="component" value="Unassembled WGS sequence"/>
</dbReference>
<evidence type="ECO:0000256" key="1">
    <source>
        <dbReference type="SAM" id="MobiDB-lite"/>
    </source>
</evidence>
<feature type="compositionally biased region" description="Polar residues" evidence="1">
    <location>
        <begin position="61"/>
        <end position="87"/>
    </location>
</feature>
<dbReference type="EMBL" id="CAJNOV010010776">
    <property type="protein sequence ID" value="CAF1419823.1"/>
    <property type="molecule type" value="Genomic_DNA"/>
</dbReference>
<evidence type="ECO:0000313" key="3">
    <source>
        <dbReference type="EMBL" id="CAF1419823.1"/>
    </source>
</evidence>
<feature type="region of interest" description="Disordered" evidence="1">
    <location>
        <begin position="18"/>
        <end position="89"/>
    </location>
</feature>
<dbReference type="Proteomes" id="UP000681967">
    <property type="component" value="Unassembled WGS sequence"/>
</dbReference>
<feature type="compositionally biased region" description="Polar residues" evidence="1">
    <location>
        <begin position="18"/>
        <end position="52"/>
    </location>
</feature>
<evidence type="ECO:0000313" key="6">
    <source>
        <dbReference type="Proteomes" id="UP000663834"/>
    </source>
</evidence>
<dbReference type="Proteomes" id="UP000681720">
    <property type="component" value="Unassembled WGS sequence"/>
</dbReference>
<evidence type="ECO:0000313" key="5">
    <source>
        <dbReference type="EMBL" id="CAF4232595.1"/>
    </source>
</evidence>
<dbReference type="EMBL" id="CAJNOW010001211">
    <property type="protein sequence ID" value="CAF1310173.1"/>
    <property type="molecule type" value="Genomic_DNA"/>
</dbReference>
<dbReference type="Proteomes" id="UP000663855">
    <property type="component" value="Unassembled WGS sequence"/>
</dbReference>
<name>A0A815ESA1_9BILA</name>
<comment type="caution">
    <text evidence="2">The sequence shown here is derived from an EMBL/GenBank/DDBJ whole genome shotgun (WGS) entry which is preliminary data.</text>
</comment>
<dbReference type="AlphaFoldDB" id="A0A815ESA1"/>
<gene>
    <name evidence="5" type="ORF">BYL167_LOCUS24839</name>
    <name evidence="3" type="ORF">CJN711_LOCUS22928</name>
    <name evidence="4" type="ORF">GIL414_LOCUS17639</name>
    <name evidence="2" type="ORF">KQP761_LOCUS5215</name>
</gene>
<reference evidence="2" key="1">
    <citation type="submission" date="2021-02" db="EMBL/GenBank/DDBJ databases">
        <authorList>
            <person name="Nowell W R."/>
        </authorList>
    </citation>
    <scope>NUCLEOTIDE SEQUENCE</scope>
</reference>
<protein>
    <submittedName>
        <fullName evidence="2">Uncharacterized protein</fullName>
    </submittedName>
</protein>
<dbReference type="EMBL" id="CAJOBJ010008446">
    <property type="protein sequence ID" value="CAF4112425.1"/>
    <property type="molecule type" value="Genomic_DNA"/>
</dbReference>
<organism evidence="2 6">
    <name type="scientific">Rotaria magnacalcarata</name>
    <dbReference type="NCBI Taxonomy" id="392030"/>
    <lineage>
        <taxon>Eukaryota</taxon>
        <taxon>Metazoa</taxon>
        <taxon>Spiralia</taxon>
        <taxon>Gnathifera</taxon>
        <taxon>Rotifera</taxon>
        <taxon>Eurotatoria</taxon>
        <taxon>Bdelloidea</taxon>
        <taxon>Philodinida</taxon>
        <taxon>Philodinidae</taxon>
        <taxon>Rotaria</taxon>
    </lineage>
</organism>
<evidence type="ECO:0000313" key="2">
    <source>
        <dbReference type="EMBL" id="CAF1310173.1"/>
    </source>
</evidence>
<accession>A0A815ESA1</accession>
<evidence type="ECO:0000313" key="4">
    <source>
        <dbReference type="EMBL" id="CAF4112425.1"/>
    </source>
</evidence>
<sequence length="168" mass="18733">MPSVTIHKFNASQRVSTAYNTASQHRTSTQHQTSSNRQLPSILQPSSQTNNYFGPVRASTHHNQSQPLGGSNSQNLAAPYSINSPQMNRRPVMSRDEIDVESVHSQNGNAHSVHHISIQQNQLDLIAERCDTLEHGLRSLQSKTDKLLKIALASFKNEQLGYHNTLNK</sequence>
<dbReference type="EMBL" id="CAJOBH010022980">
    <property type="protein sequence ID" value="CAF4232595.1"/>
    <property type="molecule type" value="Genomic_DNA"/>
</dbReference>
<proteinExistence type="predicted"/>